<dbReference type="GO" id="GO:0016020">
    <property type="term" value="C:membrane"/>
    <property type="evidence" value="ECO:0007669"/>
    <property type="project" value="UniProtKB-SubCell"/>
</dbReference>
<evidence type="ECO:0000313" key="6">
    <source>
        <dbReference type="EMBL" id="CAI8018683.1"/>
    </source>
</evidence>
<dbReference type="EMBL" id="CASHTH010001703">
    <property type="protein sequence ID" value="CAI8018683.1"/>
    <property type="molecule type" value="Genomic_DNA"/>
</dbReference>
<sequence>MLTTARPLQWVKNLLVFLPLLFAVDLVWEPGNLATLLPYIPRLAGLFAAFCALSSAIYILNDLADREADGRHPTKRARPIASGLLPGWLAISTMTTLAAAGMLALYAITAPALELPLIGGIYLLANVGYSLRLKRVALVDVMIVAGGYVLRAVAGAVAVGAAPSPWLYAVTAAGALFIVIGRRYAEARLAGEDPEAQRATLSHYAPPLGGQLLILSATAALVSYALYAVEADNLPENNTMLLTVPLVIFGLFRYLYLLNHSRDAESPELLMLKDVPLLLAIGAWMVVAGAVLVLN</sequence>
<feature type="transmembrane region" description="Helical" evidence="5">
    <location>
        <begin position="137"/>
        <end position="160"/>
    </location>
</feature>
<feature type="transmembrane region" description="Helical" evidence="5">
    <location>
        <begin position="105"/>
        <end position="125"/>
    </location>
</feature>
<gene>
    <name evidence="6" type="ORF">GBAR_LOCUS11317</name>
</gene>
<dbReference type="InterPro" id="IPR044878">
    <property type="entry name" value="UbiA_sf"/>
</dbReference>
<reference evidence="6" key="1">
    <citation type="submission" date="2023-03" db="EMBL/GenBank/DDBJ databases">
        <authorList>
            <person name="Steffen K."/>
            <person name="Cardenas P."/>
        </authorList>
    </citation>
    <scope>NUCLEOTIDE SEQUENCE</scope>
</reference>
<dbReference type="InterPro" id="IPR000537">
    <property type="entry name" value="UbiA_prenyltransferase"/>
</dbReference>
<dbReference type="Gene3D" id="1.10.357.140">
    <property type="entry name" value="UbiA prenyltransferase"/>
    <property type="match status" value="1"/>
</dbReference>
<accession>A0AA35WEQ3</accession>
<feature type="transmembrane region" description="Helical" evidence="5">
    <location>
        <begin position="40"/>
        <end position="60"/>
    </location>
</feature>
<feature type="transmembrane region" description="Helical" evidence="5">
    <location>
        <begin position="80"/>
        <end position="99"/>
    </location>
</feature>
<dbReference type="AlphaFoldDB" id="A0AA35WEQ3"/>
<proteinExistence type="predicted"/>
<comment type="subcellular location">
    <subcellularLocation>
        <location evidence="1">Membrane</location>
        <topology evidence="1">Multi-pass membrane protein</topology>
    </subcellularLocation>
</comment>
<dbReference type="Pfam" id="PF01040">
    <property type="entry name" value="UbiA"/>
    <property type="match status" value="1"/>
</dbReference>
<dbReference type="GO" id="GO:0016757">
    <property type="term" value="F:glycosyltransferase activity"/>
    <property type="evidence" value="ECO:0007669"/>
    <property type="project" value="UniProtKB-KW"/>
</dbReference>
<organism evidence="6 7">
    <name type="scientific">Geodia barretti</name>
    <name type="common">Barrett's horny sponge</name>
    <dbReference type="NCBI Taxonomy" id="519541"/>
    <lineage>
        <taxon>Eukaryota</taxon>
        <taxon>Metazoa</taxon>
        <taxon>Porifera</taxon>
        <taxon>Demospongiae</taxon>
        <taxon>Heteroscleromorpha</taxon>
        <taxon>Tetractinellida</taxon>
        <taxon>Astrophorina</taxon>
        <taxon>Geodiidae</taxon>
        <taxon>Geodia</taxon>
    </lineage>
</organism>
<keyword evidence="6" id="KW-0328">Glycosyltransferase</keyword>
<keyword evidence="7" id="KW-1185">Reference proteome</keyword>
<name>A0AA35WEQ3_GEOBA</name>
<dbReference type="GO" id="GO:0016765">
    <property type="term" value="F:transferase activity, transferring alkyl or aryl (other than methyl) groups"/>
    <property type="evidence" value="ECO:0007669"/>
    <property type="project" value="InterPro"/>
</dbReference>
<evidence type="ECO:0000256" key="4">
    <source>
        <dbReference type="ARBA" id="ARBA00023136"/>
    </source>
</evidence>
<keyword evidence="6" id="KW-0808">Transferase</keyword>
<evidence type="ECO:0000256" key="1">
    <source>
        <dbReference type="ARBA" id="ARBA00004141"/>
    </source>
</evidence>
<feature type="transmembrane region" description="Helical" evidence="5">
    <location>
        <begin position="166"/>
        <end position="185"/>
    </location>
</feature>
<feature type="transmembrane region" description="Helical" evidence="5">
    <location>
        <begin position="205"/>
        <end position="227"/>
    </location>
</feature>
<keyword evidence="4 5" id="KW-0472">Membrane</keyword>
<feature type="transmembrane region" description="Helical" evidence="5">
    <location>
        <begin position="12"/>
        <end position="28"/>
    </location>
</feature>
<keyword evidence="2 5" id="KW-0812">Transmembrane</keyword>
<feature type="transmembrane region" description="Helical" evidence="5">
    <location>
        <begin position="239"/>
        <end position="256"/>
    </location>
</feature>
<protein>
    <submittedName>
        <fullName evidence="6">Decaprenyl-phosphate phosphoribosyltransferase</fullName>
    </submittedName>
</protein>
<evidence type="ECO:0000313" key="7">
    <source>
        <dbReference type="Proteomes" id="UP001174909"/>
    </source>
</evidence>
<feature type="transmembrane region" description="Helical" evidence="5">
    <location>
        <begin position="277"/>
        <end position="294"/>
    </location>
</feature>
<dbReference type="CDD" id="cd13963">
    <property type="entry name" value="PT_UbiA_2"/>
    <property type="match status" value="1"/>
</dbReference>
<keyword evidence="3 5" id="KW-1133">Transmembrane helix</keyword>
<evidence type="ECO:0000256" key="5">
    <source>
        <dbReference type="SAM" id="Phobius"/>
    </source>
</evidence>
<evidence type="ECO:0000256" key="3">
    <source>
        <dbReference type="ARBA" id="ARBA00022989"/>
    </source>
</evidence>
<comment type="caution">
    <text evidence="6">The sequence shown here is derived from an EMBL/GenBank/DDBJ whole genome shotgun (WGS) entry which is preliminary data.</text>
</comment>
<dbReference type="Proteomes" id="UP001174909">
    <property type="component" value="Unassembled WGS sequence"/>
</dbReference>
<evidence type="ECO:0000256" key="2">
    <source>
        <dbReference type="ARBA" id="ARBA00022692"/>
    </source>
</evidence>